<evidence type="ECO:0000256" key="4">
    <source>
        <dbReference type="PROSITE-ProRule" id="PRU00134"/>
    </source>
</evidence>
<dbReference type="GO" id="GO:0008270">
    <property type="term" value="F:zinc ion binding"/>
    <property type="evidence" value="ECO:0007669"/>
    <property type="project" value="UniProtKB-KW"/>
</dbReference>
<evidence type="ECO:0000256" key="1">
    <source>
        <dbReference type="ARBA" id="ARBA00022723"/>
    </source>
</evidence>
<gene>
    <name evidence="7" type="ORF">Cvel_26717</name>
</gene>
<dbReference type="Gene3D" id="6.10.140.2220">
    <property type="match status" value="1"/>
</dbReference>
<keyword evidence="1" id="KW-0479">Metal-binding</keyword>
<keyword evidence="2 4" id="KW-0863">Zinc-finger</keyword>
<accession>A0A0G4HEW5</accession>
<proteinExistence type="predicted"/>
<dbReference type="AlphaFoldDB" id="A0A0G4HEW5"/>
<evidence type="ECO:0000256" key="2">
    <source>
        <dbReference type="ARBA" id="ARBA00022771"/>
    </source>
</evidence>
<keyword evidence="3" id="KW-0862">Zinc</keyword>
<feature type="domain" description="MYND-type" evidence="6">
    <location>
        <begin position="395"/>
        <end position="446"/>
    </location>
</feature>
<protein>
    <recommendedName>
        <fullName evidence="6">MYND-type domain-containing protein</fullName>
    </recommendedName>
</protein>
<reference evidence="7" key="1">
    <citation type="submission" date="2014-11" db="EMBL/GenBank/DDBJ databases">
        <authorList>
            <person name="Otto D Thomas"/>
            <person name="Naeem Raeece"/>
        </authorList>
    </citation>
    <scope>NUCLEOTIDE SEQUENCE</scope>
</reference>
<name>A0A0G4HEW5_9ALVE</name>
<sequence>MRLRYEEREKRIREDVTSLLTLLVTFSPRLQRLLWKSGPFLYALKSLIRLTAETLRDPESDRHLERALFLFLRKMCWVTRENVVALNGAQQPGGEGTGREGEALDFSRFFRALYWESARCVKLRKQEQHGAACRVVRWGEWMSVFESYGMSAEVRKAHREAFASAEAATDARSLYDDALSRCDCPLAEASGGVCVCLRPSLGEQPRLMFLYRVKAIEVTVQNRKVGRKKERVKNLKSLKQIDSEWEMAIQKDTAEATEGEKRSEEFLKAEREARLFLALLILSLEKSTGSQSESERSRPQQFLLEWFKKEQKKKKEGQEKGVHHYSSPTEISLPSLSAFLEGHVLSEWEEEEGIATRSSDSRPESRKTSEEKEKPQTYRPLRSRDAIKEILPEFCTNCGRESPKMKICAGCEMVSYCSQECQRAHWKGKGNAAEGRAPPNAHTDQKRAGVTCPFLQFLRDDASPSSDCAPTDDHSCPPLPIHKKRCALLSERVSALLLSQTSPLSDLWDLFAQLPQQSDASVSARPSQEQGVACLQ</sequence>
<evidence type="ECO:0000256" key="5">
    <source>
        <dbReference type="SAM" id="MobiDB-lite"/>
    </source>
</evidence>
<dbReference type="InterPro" id="IPR002893">
    <property type="entry name" value="Znf_MYND"/>
</dbReference>
<evidence type="ECO:0000259" key="6">
    <source>
        <dbReference type="PROSITE" id="PS50865"/>
    </source>
</evidence>
<dbReference type="VEuPathDB" id="CryptoDB:Cvel_26717"/>
<dbReference type="EMBL" id="CDMZ01002443">
    <property type="protein sequence ID" value="CEM42403.1"/>
    <property type="molecule type" value="Genomic_DNA"/>
</dbReference>
<organism evidence="7">
    <name type="scientific">Chromera velia CCMP2878</name>
    <dbReference type="NCBI Taxonomy" id="1169474"/>
    <lineage>
        <taxon>Eukaryota</taxon>
        <taxon>Sar</taxon>
        <taxon>Alveolata</taxon>
        <taxon>Colpodellida</taxon>
        <taxon>Chromeraceae</taxon>
        <taxon>Chromera</taxon>
    </lineage>
</organism>
<dbReference type="PROSITE" id="PS50865">
    <property type="entry name" value="ZF_MYND_2"/>
    <property type="match status" value="1"/>
</dbReference>
<feature type="compositionally biased region" description="Basic and acidic residues" evidence="5">
    <location>
        <begin position="359"/>
        <end position="383"/>
    </location>
</feature>
<dbReference type="Pfam" id="PF01753">
    <property type="entry name" value="zf-MYND"/>
    <property type="match status" value="1"/>
</dbReference>
<evidence type="ECO:0000313" key="7">
    <source>
        <dbReference type="EMBL" id="CEM42403.1"/>
    </source>
</evidence>
<feature type="region of interest" description="Disordered" evidence="5">
    <location>
        <begin position="350"/>
        <end position="383"/>
    </location>
</feature>
<dbReference type="PhylomeDB" id="A0A0G4HEW5"/>
<evidence type="ECO:0000256" key="3">
    <source>
        <dbReference type="ARBA" id="ARBA00022833"/>
    </source>
</evidence>
<dbReference type="SUPFAM" id="SSF144232">
    <property type="entry name" value="HIT/MYND zinc finger-like"/>
    <property type="match status" value="1"/>
</dbReference>